<comment type="activity regulation">
    <text evidence="10">Na(+) is not transported, but it plays an essential structural role and its presence is essential for fluoride channel function.</text>
</comment>
<feature type="binding site" evidence="10">
    <location>
        <position position="95"/>
    </location>
    <ligand>
        <name>Na(+)</name>
        <dbReference type="ChEBI" id="CHEBI:29101"/>
        <note>structural</note>
    </ligand>
</feature>
<evidence type="ECO:0000256" key="10">
    <source>
        <dbReference type="HAMAP-Rule" id="MF_00454"/>
    </source>
</evidence>
<evidence type="ECO:0000256" key="8">
    <source>
        <dbReference type="ARBA" id="ARBA00035585"/>
    </source>
</evidence>
<evidence type="ECO:0000256" key="9">
    <source>
        <dbReference type="ARBA" id="ARBA00049940"/>
    </source>
</evidence>
<evidence type="ECO:0000256" key="5">
    <source>
        <dbReference type="ARBA" id="ARBA00023136"/>
    </source>
</evidence>
<keyword evidence="10" id="KW-0813">Transport</keyword>
<comment type="function">
    <text evidence="9 10">Fluoride-specific ion channel. Important for reducing fluoride concentration in the cell, thus reducing its toxicity.</text>
</comment>
<dbReference type="GO" id="GO:0046872">
    <property type="term" value="F:metal ion binding"/>
    <property type="evidence" value="ECO:0007669"/>
    <property type="project" value="UniProtKB-KW"/>
</dbReference>
<keyword evidence="6 10" id="KW-0407">Ion channel</keyword>
<evidence type="ECO:0000256" key="1">
    <source>
        <dbReference type="ARBA" id="ARBA00004651"/>
    </source>
</evidence>
<dbReference type="Pfam" id="PF02537">
    <property type="entry name" value="CRCB"/>
    <property type="match status" value="1"/>
</dbReference>
<evidence type="ECO:0000313" key="12">
    <source>
        <dbReference type="Proteomes" id="UP000184512"/>
    </source>
</evidence>
<keyword evidence="2 10" id="KW-1003">Cell membrane</keyword>
<keyword evidence="10" id="KW-0915">Sodium</keyword>
<keyword evidence="4 10" id="KW-1133">Transmembrane helix</keyword>
<dbReference type="InterPro" id="IPR003691">
    <property type="entry name" value="FluC"/>
</dbReference>
<dbReference type="RefSeq" id="WP_073186972.1">
    <property type="nucleotide sequence ID" value="NZ_FQZG01000024.1"/>
</dbReference>
<dbReference type="STRING" id="1123357.SAMN02745244_01575"/>
<accession>A0A1M6G1F9</accession>
<comment type="similarity">
    <text evidence="7 10">Belongs to the fluoride channel Fluc/FEX (TC 1.A.43) family.</text>
</comment>
<keyword evidence="5 10" id="KW-0472">Membrane</keyword>
<dbReference type="HAMAP" id="MF_00454">
    <property type="entry name" value="FluC"/>
    <property type="match status" value="1"/>
</dbReference>
<evidence type="ECO:0000256" key="2">
    <source>
        <dbReference type="ARBA" id="ARBA00022475"/>
    </source>
</evidence>
<keyword evidence="10" id="KW-0479">Metal-binding</keyword>
<dbReference type="Proteomes" id="UP000184512">
    <property type="component" value="Unassembled WGS sequence"/>
</dbReference>
<feature type="transmembrane region" description="Helical" evidence="10">
    <location>
        <begin position="84"/>
        <end position="102"/>
    </location>
</feature>
<evidence type="ECO:0000256" key="4">
    <source>
        <dbReference type="ARBA" id="ARBA00022989"/>
    </source>
</evidence>
<gene>
    <name evidence="10" type="primary">fluC</name>
    <name evidence="10" type="synonym">crcB</name>
    <name evidence="11" type="ORF">SAMN02745244_01575</name>
</gene>
<feature type="binding site" evidence="10">
    <location>
        <position position="92"/>
    </location>
    <ligand>
        <name>Na(+)</name>
        <dbReference type="ChEBI" id="CHEBI:29101"/>
        <note>structural</note>
    </ligand>
</feature>
<comment type="subcellular location">
    <subcellularLocation>
        <location evidence="1 10">Cell membrane</location>
        <topology evidence="1 10">Multi-pass membrane protein</topology>
    </subcellularLocation>
</comment>
<evidence type="ECO:0000256" key="6">
    <source>
        <dbReference type="ARBA" id="ARBA00023303"/>
    </source>
</evidence>
<proteinExistence type="inferred from homology"/>
<evidence type="ECO:0000313" key="11">
    <source>
        <dbReference type="EMBL" id="SHJ03749.1"/>
    </source>
</evidence>
<dbReference type="GO" id="GO:0062054">
    <property type="term" value="F:fluoride channel activity"/>
    <property type="evidence" value="ECO:0007669"/>
    <property type="project" value="UniProtKB-UniRule"/>
</dbReference>
<dbReference type="AlphaFoldDB" id="A0A1M6G1F9"/>
<comment type="catalytic activity">
    <reaction evidence="8">
        <text>fluoride(in) = fluoride(out)</text>
        <dbReference type="Rhea" id="RHEA:76159"/>
        <dbReference type="ChEBI" id="CHEBI:17051"/>
    </reaction>
    <physiologicalReaction direction="left-to-right" evidence="8">
        <dbReference type="Rhea" id="RHEA:76160"/>
    </physiologicalReaction>
</comment>
<dbReference type="PANTHER" id="PTHR28259:SF1">
    <property type="entry name" value="FLUORIDE EXPORT PROTEIN 1-RELATED"/>
    <property type="match status" value="1"/>
</dbReference>
<sequence length="150" mass="15514">MSEATTRARRPAYLRPALIGLVMLGGTVGTTLRAGVAQAFPTASGGWPWATFGVNILGAFLLGALSEGLAALAPQDPRRRALQLALGTGLLGGFTTYSSFAVETLTLITHGSAYLALGYAALSVATGFGAAFVGMSLGRRLALRWRGESR</sequence>
<evidence type="ECO:0000256" key="3">
    <source>
        <dbReference type="ARBA" id="ARBA00022692"/>
    </source>
</evidence>
<reference evidence="11 12" key="1">
    <citation type="submission" date="2016-11" db="EMBL/GenBank/DDBJ databases">
        <authorList>
            <person name="Jaros S."/>
            <person name="Januszkiewicz K."/>
            <person name="Wedrychowicz H."/>
        </authorList>
    </citation>
    <scope>NUCLEOTIDE SEQUENCE [LARGE SCALE GENOMIC DNA]</scope>
    <source>
        <strain evidence="11 12">DSM 12906</strain>
    </source>
</reference>
<name>A0A1M6G1F9_9ACTN</name>
<feature type="transmembrane region" description="Helical" evidence="10">
    <location>
        <begin position="12"/>
        <end position="32"/>
    </location>
</feature>
<dbReference type="GO" id="GO:0005886">
    <property type="term" value="C:plasma membrane"/>
    <property type="evidence" value="ECO:0007669"/>
    <property type="project" value="UniProtKB-SubCell"/>
</dbReference>
<organism evidence="11 12">
    <name type="scientific">Tessaracoccus bendigoensis DSM 12906</name>
    <dbReference type="NCBI Taxonomy" id="1123357"/>
    <lineage>
        <taxon>Bacteria</taxon>
        <taxon>Bacillati</taxon>
        <taxon>Actinomycetota</taxon>
        <taxon>Actinomycetes</taxon>
        <taxon>Propionibacteriales</taxon>
        <taxon>Propionibacteriaceae</taxon>
        <taxon>Tessaracoccus</taxon>
    </lineage>
</organism>
<feature type="transmembrane region" description="Helical" evidence="10">
    <location>
        <begin position="52"/>
        <end position="72"/>
    </location>
</feature>
<feature type="transmembrane region" description="Helical" evidence="10">
    <location>
        <begin position="114"/>
        <end position="137"/>
    </location>
</feature>
<dbReference type="PANTHER" id="PTHR28259">
    <property type="entry name" value="FLUORIDE EXPORT PROTEIN 1-RELATED"/>
    <property type="match status" value="1"/>
</dbReference>
<keyword evidence="12" id="KW-1185">Reference proteome</keyword>
<keyword evidence="10" id="KW-0406">Ion transport</keyword>
<dbReference type="EMBL" id="FQZG01000024">
    <property type="protein sequence ID" value="SHJ03749.1"/>
    <property type="molecule type" value="Genomic_DNA"/>
</dbReference>
<evidence type="ECO:0000256" key="7">
    <source>
        <dbReference type="ARBA" id="ARBA00035120"/>
    </source>
</evidence>
<protein>
    <recommendedName>
        <fullName evidence="10">Fluoride-specific ion channel FluC</fullName>
    </recommendedName>
</protein>
<keyword evidence="3 10" id="KW-0812">Transmembrane</keyword>
<dbReference type="GO" id="GO:0140114">
    <property type="term" value="P:cellular detoxification of fluoride"/>
    <property type="evidence" value="ECO:0007669"/>
    <property type="project" value="UniProtKB-UniRule"/>
</dbReference>